<protein>
    <recommendedName>
        <fullName evidence="1">N-acetyltransferase domain-containing protein</fullName>
    </recommendedName>
</protein>
<keyword evidence="6" id="KW-1185">Reference proteome</keyword>
<evidence type="ECO:0000313" key="2">
    <source>
        <dbReference type="EMBL" id="CAF1332461.1"/>
    </source>
</evidence>
<proteinExistence type="predicted"/>
<dbReference type="SUPFAM" id="SSF55729">
    <property type="entry name" value="Acyl-CoA N-acyltransferases (Nat)"/>
    <property type="match status" value="1"/>
</dbReference>
<gene>
    <name evidence="2" type="ORF">GPM918_LOCUS30022</name>
    <name evidence="3" type="ORF">OVA965_LOCUS29989</name>
    <name evidence="5" type="ORF">SRO942_LOCUS30623</name>
    <name evidence="4" type="ORF">TMI583_LOCUS30782</name>
</gene>
<name>A0A815G0G0_9BILA</name>
<evidence type="ECO:0000313" key="3">
    <source>
        <dbReference type="EMBL" id="CAF1333260.1"/>
    </source>
</evidence>
<sequence length="236" mass="27067">MFDVIINKQDYIISVTGHTVILTGFYAVDIPDRTLLVTFQQVEGTDAFDIHKILETISINLAKIYNCKIFYYFPKNTFALENKHLDLMVLNKMDIKYFDEKQYDLNAFWLKKCDENEMINRIESSTLTCMILDNIKNVPVAFGRLFTQMGYLTYISDILTAEEYQSKGLGSSIVNCLLKAVMNDTENKHGLICLLCADKGAGKISAPKLYCKFGFKFLKDDDKKSSLFLDAQHEHD</sequence>
<dbReference type="Proteomes" id="UP000677228">
    <property type="component" value="Unassembled WGS sequence"/>
</dbReference>
<accession>A0A815G0G0</accession>
<dbReference type="Proteomes" id="UP000663829">
    <property type="component" value="Unassembled WGS sequence"/>
</dbReference>
<reference evidence="2" key="1">
    <citation type="submission" date="2021-02" db="EMBL/GenBank/DDBJ databases">
        <authorList>
            <person name="Nowell W R."/>
        </authorList>
    </citation>
    <scope>NUCLEOTIDE SEQUENCE</scope>
</reference>
<evidence type="ECO:0000313" key="6">
    <source>
        <dbReference type="Proteomes" id="UP000663829"/>
    </source>
</evidence>
<dbReference type="InterPro" id="IPR000182">
    <property type="entry name" value="GNAT_dom"/>
</dbReference>
<feature type="domain" description="N-acetyltransferase" evidence="1">
    <location>
        <begin position="93"/>
        <end position="234"/>
    </location>
</feature>
<dbReference type="Pfam" id="PF00583">
    <property type="entry name" value="Acetyltransf_1"/>
    <property type="match status" value="1"/>
</dbReference>
<dbReference type="EMBL" id="CAJNOQ010013983">
    <property type="protein sequence ID" value="CAF1332461.1"/>
    <property type="molecule type" value="Genomic_DNA"/>
</dbReference>
<dbReference type="GO" id="GO:0016747">
    <property type="term" value="F:acyltransferase activity, transferring groups other than amino-acyl groups"/>
    <property type="evidence" value="ECO:0007669"/>
    <property type="project" value="InterPro"/>
</dbReference>
<dbReference type="EMBL" id="CAJNOK010021503">
    <property type="protein sequence ID" value="CAF1333260.1"/>
    <property type="molecule type" value="Genomic_DNA"/>
</dbReference>
<dbReference type="OrthoDB" id="10039976at2759"/>
<dbReference type="Proteomes" id="UP000682733">
    <property type="component" value="Unassembled WGS sequence"/>
</dbReference>
<dbReference type="AlphaFoldDB" id="A0A815G0G0"/>
<evidence type="ECO:0000259" key="1">
    <source>
        <dbReference type="PROSITE" id="PS51186"/>
    </source>
</evidence>
<dbReference type="EMBL" id="CAJOBA010043124">
    <property type="protein sequence ID" value="CAF4144664.1"/>
    <property type="molecule type" value="Genomic_DNA"/>
</dbReference>
<comment type="caution">
    <text evidence="2">The sequence shown here is derived from an EMBL/GenBank/DDBJ whole genome shotgun (WGS) entry which is preliminary data.</text>
</comment>
<dbReference type="PROSITE" id="PS51186">
    <property type="entry name" value="GNAT"/>
    <property type="match status" value="1"/>
</dbReference>
<organism evidence="2 6">
    <name type="scientific">Didymodactylos carnosus</name>
    <dbReference type="NCBI Taxonomy" id="1234261"/>
    <lineage>
        <taxon>Eukaryota</taxon>
        <taxon>Metazoa</taxon>
        <taxon>Spiralia</taxon>
        <taxon>Gnathifera</taxon>
        <taxon>Rotifera</taxon>
        <taxon>Eurotatoria</taxon>
        <taxon>Bdelloidea</taxon>
        <taxon>Philodinida</taxon>
        <taxon>Philodinidae</taxon>
        <taxon>Didymodactylos</taxon>
    </lineage>
</organism>
<dbReference type="Proteomes" id="UP000681722">
    <property type="component" value="Unassembled WGS sequence"/>
</dbReference>
<dbReference type="EMBL" id="CAJOBC010054066">
    <property type="protein sequence ID" value="CAF4187223.1"/>
    <property type="molecule type" value="Genomic_DNA"/>
</dbReference>
<evidence type="ECO:0000313" key="4">
    <source>
        <dbReference type="EMBL" id="CAF4144664.1"/>
    </source>
</evidence>
<dbReference type="Gene3D" id="3.40.630.30">
    <property type="match status" value="1"/>
</dbReference>
<dbReference type="InterPro" id="IPR016181">
    <property type="entry name" value="Acyl_CoA_acyltransferase"/>
</dbReference>
<evidence type="ECO:0000313" key="5">
    <source>
        <dbReference type="EMBL" id="CAF4187223.1"/>
    </source>
</evidence>